<evidence type="ECO:0000256" key="1">
    <source>
        <dbReference type="SAM" id="MobiDB-lite"/>
    </source>
</evidence>
<feature type="region of interest" description="Disordered" evidence="1">
    <location>
        <begin position="347"/>
        <end position="386"/>
    </location>
</feature>
<keyword evidence="2" id="KW-0732">Signal</keyword>
<feature type="chain" id="PRO_5012596325" description="Intradiol ring-cleavage dioxygenases domain-containing protein" evidence="2">
    <location>
        <begin position="22"/>
        <end position="386"/>
    </location>
</feature>
<dbReference type="GO" id="GO:0016702">
    <property type="term" value="F:oxidoreductase activity, acting on single donors with incorporation of molecular oxygen, incorporation of two atoms of oxygen"/>
    <property type="evidence" value="ECO:0007669"/>
    <property type="project" value="InterPro"/>
</dbReference>
<dbReference type="GO" id="GO:0008199">
    <property type="term" value="F:ferric iron binding"/>
    <property type="evidence" value="ECO:0007669"/>
    <property type="project" value="InterPro"/>
</dbReference>
<dbReference type="SUPFAM" id="SSF49482">
    <property type="entry name" value="Aromatic compound dioxygenase"/>
    <property type="match status" value="1"/>
</dbReference>
<feature type="domain" description="Intradiol ring-cleavage dioxygenases" evidence="3">
    <location>
        <begin position="133"/>
        <end position="235"/>
    </location>
</feature>
<keyword evidence="5" id="KW-1185">Reference proteome</keyword>
<proteinExistence type="predicted"/>
<dbReference type="InterPro" id="IPR000627">
    <property type="entry name" value="Intradiol_dOase_C"/>
</dbReference>
<gene>
    <name evidence="4" type="ORF">PENANT_c008G10717</name>
</gene>
<dbReference type="STRING" id="416450.A0A1V6QAX1"/>
<sequence length="386" mass="41155">MVHLASIISVGLISLTGLVSAHPGHDIKAEAAERATFLQNAPIHARSLSQCASRLKARGHERRNVARREMAVKHLRRRRGIDHAGSYLKARSLAEDLNISHHSNLTGIDLSTDPSVLFASGGTCILAPDVTQGPYYVSGELVRKDVVESQDGVPLFMDIQLINTNTCEPLPDIYMDLWHCNATGVYSGIVAGGNGDSSDEENINTTWLRGIQASDEDGVVHFESIFPGHYTGRTPHIHVLTHPKNETQVLANGTITGLYKTHSSYVGQTFFDQDLITAVELTAPYNANTQQLTTNAEDGILSEEAETIDPFMEYVYLGDDVSDGIFAWISVGVDPTADRDVTPAAYITEDGGVSNPDSGMGGPGGGGPGGAPPGFSGSSGARPTGF</sequence>
<dbReference type="InterPro" id="IPR015889">
    <property type="entry name" value="Intradiol_dOase_core"/>
</dbReference>
<dbReference type="EMBL" id="MDYN01000008">
    <property type="protein sequence ID" value="OQD86373.1"/>
    <property type="molecule type" value="Genomic_DNA"/>
</dbReference>
<feature type="signal peptide" evidence="2">
    <location>
        <begin position="1"/>
        <end position="21"/>
    </location>
</feature>
<dbReference type="Pfam" id="PF00775">
    <property type="entry name" value="Dioxygenase_C"/>
    <property type="match status" value="1"/>
</dbReference>
<organism evidence="4 5">
    <name type="scientific">Penicillium antarcticum</name>
    <dbReference type="NCBI Taxonomy" id="416450"/>
    <lineage>
        <taxon>Eukaryota</taxon>
        <taxon>Fungi</taxon>
        <taxon>Dikarya</taxon>
        <taxon>Ascomycota</taxon>
        <taxon>Pezizomycotina</taxon>
        <taxon>Eurotiomycetes</taxon>
        <taxon>Eurotiomycetidae</taxon>
        <taxon>Eurotiales</taxon>
        <taxon>Aspergillaceae</taxon>
        <taxon>Penicillium</taxon>
    </lineage>
</organism>
<protein>
    <recommendedName>
        <fullName evidence="3">Intradiol ring-cleavage dioxygenases domain-containing protein</fullName>
    </recommendedName>
</protein>
<evidence type="ECO:0000256" key="2">
    <source>
        <dbReference type="SAM" id="SignalP"/>
    </source>
</evidence>
<dbReference type="AlphaFoldDB" id="A0A1V6QAX1"/>
<dbReference type="PANTHER" id="PTHR34315">
    <property type="match status" value="1"/>
</dbReference>
<dbReference type="PANTHER" id="PTHR34315:SF1">
    <property type="entry name" value="INTRADIOL RING-CLEAVAGE DIOXYGENASES DOMAIN-CONTAINING PROTEIN-RELATED"/>
    <property type="match status" value="1"/>
</dbReference>
<evidence type="ECO:0000313" key="5">
    <source>
        <dbReference type="Proteomes" id="UP000191672"/>
    </source>
</evidence>
<comment type="caution">
    <text evidence="4">The sequence shown here is derived from an EMBL/GenBank/DDBJ whole genome shotgun (WGS) entry which is preliminary data.</text>
</comment>
<dbReference type="OrthoDB" id="121380at2759"/>
<dbReference type="CDD" id="cd03457">
    <property type="entry name" value="intradiol_dioxygenase_like"/>
    <property type="match status" value="1"/>
</dbReference>
<evidence type="ECO:0000313" key="4">
    <source>
        <dbReference type="EMBL" id="OQD86373.1"/>
    </source>
</evidence>
<dbReference type="Gene3D" id="2.60.130.10">
    <property type="entry name" value="Aromatic compound dioxygenase"/>
    <property type="match status" value="1"/>
</dbReference>
<dbReference type="Proteomes" id="UP000191672">
    <property type="component" value="Unassembled WGS sequence"/>
</dbReference>
<feature type="compositionally biased region" description="Gly residues" evidence="1">
    <location>
        <begin position="359"/>
        <end position="369"/>
    </location>
</feature>
<evidence type="ECO:0000259" key="3">
    <source>
        <dbReference type="Pfam" id="PF00775"/>
    </source>
</evidence>
<name>A0A1V6QAX1_9EURO</name>
<reference evidence="5" key="1">
    <citation type="journal article" date="2017" name="Nat. Microbiol.">
        <title>Global analysis of biosynthetic gene clusters reveals vast potential of secondary metabolite production in Penicillium species.</title>
        <authorList>
            <person name="Nielsen J.C."/>
            <person name="Grijseels S."/>
            <person name="Prigent S."/>
            <person name="Ji B."/>
            <person name="Dainat J."/>
            <person name="Nielsen K.F."/>
            <person name="Frisvad J.C."/>
            <person name="Workman M."/>
            <person name="Nielsen J."/>
        </authorList>
    </citation>
    <scope>NUCLEOTIDE SEQUENCE [LARGE SCALE GENOMIC DNA]</scope>
    <source>
        <strain evidence="5">IBT 31811</strain>
    </source>
</reference>
<accession>A0A1V6QAX1</accession>